<proteinExistence type="predicted"/>
<keyword evidence="1" id="KW-0812">Transmembrane</keyword>
<keyword evidence="1" id="KW-0472">Membrane</keyword>
<reference evidence="2 3" key="1">
    <citation type="journal article" date="2007" name="DNA Res.">
        <title>Complete genomic structure of the bloom-forming toxic cyanobacterium Microcystis aeruginosa NIES-843.</title>
        <authorList>
            <person name="Kaneko T."/>
            <person name="Nakajima N."/>
            <person name="Okamoto S."/>
            <person name="Suzuki I."/>
            <person name="Tanabe Y."/>
            <person name="Tamaoki M."/>
            <person name="Nakamura Y."/>
            <person name="Kasai F."/>
            <person name="Watanabe A."/>
            <person name="Kawashima K."/>
            <person name="Kishida Y."/>
            <person name="Ono A."/>
            <person name="Shimizu Y."/>
            <person name="Takahashi C."/>
            <person name="Minami C."/>
            <person name="Fujishiro T."/>
            <person name="Kohara M."/>
            <person name="Katoh M."/>
            <person name="Nakazaki N."/>
            <person name="Nakayama S."/>
            <person name="Yamada M."/>
            <person name="Tabata S."/>
            <person name="Watanabe M.M."/>
        </authorList>
    </citation>
    <scope>NUCLEOTIDE SEQUENCE [LARGE SCALE GENOMIC DNA]</scope>
    <source>
        <strain evidence="3">NIES-843 / IAM M-247</strain>
    </source>
</reference>
<dbReference type="PaxDb" id="449447-MAE_60220"/>
<name>B0JJZ0_MICAN</name>
<sequence length="51" mass="6053">MKYDGIWRHLRTTSYCSGVPQFRPFLKPETSYLTIKITLYLIFPVIFLANI</sequence>
<dbReference type="EnsemblBacteria" id="BAG05844">
    <property type="protein sequence ID" value="BAG05844"/>
    <property type="gene ID" value="MAE_60220"/>
</dbReference>
<dbReference type="AlphaFoldDB" id="B0JJZ0"/>
<dbReference type="Proteomes" id="UP000001510">
    <property type="component" value="Chromosome"/>
</dbReference>
<feature type="transmembrane region" description="Helical" evidence="1">
    <location>
        <begin position="30"/>
        <end position="49"/>
    </location>
</feature>
<gene>
    <name evidence="2" type="ordered locus">MAE_60220</name>
</gene>
<evidence type="ECO:0000313" key="2">
    <source>
        <dbReference type="EMBL" id="BAG05844.1"/>
    </source>
</evidence>
<keyword evidence="3" id="KW-1185">Reference proteome</keyword>
<evidence type="ECO:0000256" key="1">
    <source>
        <dbReference type="SAM" id="Phobius"/>
    </source>
</evidence>
<keyword evidence="1" id="KW-1133">Transmembrane helix</keyword>
<protein>
    <submittedName>
        <fullName evidence="2">Uncharacterized protein</fullName>
    </submittedName>
</protein>
<dbReference type="KEGG" id="mar:MAE_60220"/>
<evidence type="ECO:0000313" key="3">
    <source>
        <dbReference type="Proteomes" id="UP000001510"/>
    </source>
</evidence>
<organism evidence="2 3">
    <name type="scientific">Microcystis aeruginosa (strain NIES-843 / IAM M-2473)</name>
    <dbReference type="NCBI Taxonomy" id="449447"/>
    <lineage>
        <taxon>Bacteria</taxon>
        <taxon>Bacillati</taxon>
        <taxon>Cyanobacteriota</taxon>
        <taxon>Cyanophyceae</taxon>
        <taxon>Oscillatoriophycideae</taxon>
        <taxon>Chroococcales</taxon>
        <taxon>Microcystaceae</taxon>
        <taxon>Microcystis</taxon>
    </lineage>
</organism>
<accession>B0JJZ0</accession>
<dbReference type="EMBL" id="AP009552">
    <property type="protein sequence ID" value="BAG05844.1"/>
    <property type="molecule type" value="Genomic_DNA"/>
</dbReference>
<dbReference type="HOGENOM" id="CLU_3100912_0_0_3"/>